<evidence type="ECO:0000256" key="2">
    <source>
        <dbReference type="ARBA" id="ARBA00022485"/>
    </source>
</evidence>
<dbReference type="Pfam" id="PF04055">
    <property type="entry name" value="Radical_SAM"/>
    <property type="match status" value="1"/>
</dbReference>
<evidence type="ECO:0000313" key="8">
    <source>
        <dbReference type="EMBL" id="GAK58298.1"/>
    </source>
</evidence>
<dbReference type="PROSITE" id="PS51918">
    <property type="entry name" value="RADICAL_SAM"/>
    <property type="match status" value="1"/>
</dbReference>
<dbReference type="Proteomes" id="UP000030661">
    <property type="component" value="Unassembled WGS sequence"/>
</dbReference>
<dbReference type="SUPFAM" id="SSF102114">
    <property type="entry name" value="Radical SAM enzymes"/>
    <property type="match status" value="1"/>
</dbReference>
<comment type="cofactor">
    <cofactor evidence="1">
        <name>[4Fe-4S] cluster</name>
        <dbReference type="ChEBI" id="CHEBI:49883"/>
    </cofactor>
</comment>
<dbReference type="PANTHER" id="PTHR30352:SF5">
    <property type="entry name" value="PYRUVATE FORMATE-LYASE 1-ACTIVATING ENZYME"/>
    <property type="match status" value="1"/>
</dbReference>
<evidence type="ECO:0000259" key="7">
    <source>
        <dbReference type="PROSITE" id="PS51918"/>
    </source>
</evidence>
<evidence type="ECO:0000256" key="3">
    <source>
        <dbReference type="ARBA" id="ARBA00022691"/>
    </source>
</evidence>
<dbReference type="Gene3D" id="3.20.20.70">
    <property type="entry name" value="Aldolase class I"/>
    <property type="match status" value="1"/>
</dbReference>
<dbReference type="InterPro" id="IPR034457">
    <property type="entry name" value="Organic_radical-activating"/>
</dbReference>
<dbReference type="HOGENOM" id="CLU_645348_0_0_0"/>
<evidence type="ECO:0000256" key="6">
    <source>
        <dbReference type="ARBA" id="ARBA00023014"/>
    </source>
</evidence>
<sequence length="459" mass="52776">MKGGFQLSSLSPFESLITLAFMSKSFKYPFLVVSDGQGNVFEIPELYMVGMELQNIKLPEKGELIPLPEGSDLFKLPGRTAIGYDPERHEFVEVPEYEGEPVYPTAAFMAPAYVQYYRSAYNTLPDAPRLPLFSYTALGWRDEQFFVAGKRIDFDRRQDLALVDLNLVQRQAQQMRARYSQNRLVHHLVDNCVCRYGCPAARNFVLERWECPVPTSPVCNSDCVGCISQQPQASGVTPPQERIAFIPTPEEIAEFTVPHLEHAPRAVISFGQGCEGEPLLVGDVLEEAIKLIRQRTQRGIINLNTNASRPDVVERLLQAGLDSIRVSLNSAQPDLYNAYYQPRNYSFQDVLESLKIVHRHQRWSSLNYFIFPGLTDHPTEFAALARMIDATQINMIQTRNLNMDPEWYIDLMKLQHLSPENMGIRNWLGHLRTRYPWIKFGYFNPPREEMKPEHFRNQR</sequence>
<keyword evidence="3" id="KW-0949">S-adenosyl-L-methionine</keyword>
<dbReference type="EMBL" id="DF820467">
    <property type="protein sequence ID" value="GAK58298.1"/>
    <property type="molecule type" value="Genomic_DNA"/>
</dbReference>
<dbReference type="InterPro" id="IPR007197">
    <property type="entry name" value="rSAM"/>
</dbReference>
<protein>
    <submittedName>
        <fullName evidence="8">Radical SAM domain protein</fullName>
    </submittedName>
</protein>
<dbReference type="InterPro" id="IPR058240">
    <property type="entry name" value="rSAM_sf"/>
</dbReference>
<evidence type="ECO:0000256" key="1">
    <source>
        <dbReference type="ARBA" id="ARBA00001966"/>
    </source>
</evidence>
<dbReference type="SFLD" id="SFLDS00029">
    <property type="entry name" value="Radical_SAM"/>
    <property type="match status" value="1"/>
</dbReference>
<name>A0A081C143_VECG1</name>
<keyword evidence="5" id="KW-0408">Iron</keyword>
<dbReference type="CDD" id="cd01335">
    <property type="entry name" value="Radical_SAM"/>
    <property type="match status" value="1"/>
</dbReference>
<feature type="domain" description="Radical SAM core" evidence="7">
    <location>
        <begin position="205"/>
        <end position="431"/>
    </location>
</feature>
<keyword evidence="2" id="KW-0004">4Fe-4S</keyword>
<keyword evidence="6" id="KW-0411">Iron-sulfur</keyword>
<evidence type="ECO:0000313" key="9">
    <source>
        <dbReference type="Proteomes" id="UP000030661"/>
    </source>
</evidence>
<dbReference type="GO" id="GO:0003824">
    <property type="term" value="F:catalytic activity"/>
    <property type="evidence" value="ECO:0007669"/>
    <property type="project" value="InterPro"/>
</dbReference>
<dbReference type="PANTHER" id="PTHR30352">
    <property type="entry name" value="PYRUVATE FORMATE-LYASE-ACTIVATING ENZYME"/>
    <property type="match status" value="1"/>
</dbReference>
<dbReference type="InterPro" id="IPR013785">
    <property type="entry name" value="Aldolase_TIM"/>
</dbReference>
<evidence type="ECO:0000256" key="5">
    <source>
        <dbReference type="ARBA" id="ARBA00023004"/>
    </source>
</evidence>
<dbReference type="AlphaFoldDB" id="A0A081C143"/>
<proteinExistence type="predicted"/>
<dbReference type="GO" id="GO:0046872">
    <property type="term" value="F:metal ion binding"/>
    <property type="evidence" value="ECO:0007669"/>
    <property type="project" value="UniProtKB-KW"/>
</dbReference>
<keyword evidence="4" id="KW-0479">Metal-binding</keyword>
<dbReference type="STRING" id="1499967.U27_05272"/>
<keyword evidence="9" id="KW-1185">Reference proteome</keyword>
<reference evidence="8" key="1">
    <citation type="journal article" date="2015" name="PeerJ">
        <title>First genomic representation of candidate bacterial phylum KSB3 points to enhanced environmental sensing as a trigger of wastewater bulking.</title>
        <authorList>
            <person name="Sekiguchi Y."/>
            <person name="Ohashi A."/>
            <person name="Parks D.H."/>
            <person name="Yamauchi T."/>
            <person name="Tyson G.W."/>
            <person name="Hugenholtz P."/>
        </authorList>
    </citation>
    <scope>NUCLEOTIDE SEQUENCE [LARGE SCALE GENOMIC DNA]</scope>
</reference>
<gene>
    <name evidence="8" type="ORF">U27_05272</name>
</gene>
<evidence type="ECO:0000256" key="4">
    <source>
        <dbReference type="ARBA" id="ARBA00022723"/>
    </source>
</evidence>
<dbReference type="GO" id="GO:0051539">
    <property type="term" value="F:4 iron, 4 sulfur cluster binding"/>
    <property type="evidence" value="ECO:0007669"/>
    <property type="project" value="UniProtKB-KW"/>
</dbReference>
<dbReference type="eggNOG" id="COG1180">
    <property type="taxonomic scope" value="Bacteria"/>
</dbReference>
<organism evidence="8">
    <name type="scientific">Vecturithrix granuli</name>
    <dbReference type="NCBI Taxonomy" id="1499967"/>
    <lineage>
        <taxon>Bacteria</taxon>
        <taxon>Candidatus Moduliflexota</taxon>
        <taxon>Candidatus Vecturitrichia</taxon>
        <taxon>Candidatus Vecturitrichales</taxon>
        <taxon>Candidatus Vecturitrichaceae</taxon>
        <taxon>Candidatus Vecturithrix</taxon>
    </lineage>
</organism>
<accession>A0A081C143</accession>
<dbReference type="SFLD" id="SFLDG01109">
    <property type="entry name" value="Uncharacterised_Radical_SAM_Su"/>
    <property type="match status" value="1"/>
</dbReference>